<dbReference type="AlphaFoldDB" id="A0A1F5ZT62"/>
<evidence type="ECO:0000256" key="1">
    <source>
        <dbReference type="SAM" id="Phobius"/>
    </source>
</evidence>
<dbReference type="InterPro" id="IPR014717">
    <property type="entry name" value="Transl_elong_EF1B/ribsomal_bS6"/>
</dbReference>
<keyword evidence="1" id="KW-0472">Membrane</keyword>
<accession>A0A1F5ZT62</accession>
<evidence type="ECO:0000313" key="2">
    <source>
        <dbReference type="EMBL" id="OGG15611.1"/>
    </source>
</evidence>
<dbReference type="EMBL" id="MFJL01000022">
    <property type="protein sequence ID" value="OGG15611.1"/>
    <property type="molecule type" value="Genomic_DNA"/>
</dbReference>
<organism evidence="2 3">
    <name type="scientific">Candidatus Gottesmanbacteria bacterium RIFCSPHIGHO2_02_FULL_39_11</name>
    <dbReference type="NCBI Taxonomy" id="1798382"/>
    <lineage>
        <taxon>Bacteria</taxon>
        <taxon>Candidatus Gottesmaniibacteriota</taxon>
    </lineage>
</organism>
<dbReference type="Gene3D" id="3.30.70.60">
    <property type="match status" value="1"/>
</dbReference>
<protein>
    <submittedName>
        <fullName evidence="2">Uncharacterized protein</fullName>
    </submittedName>
</protein>
<keyword evidence="1" id="KW-1133">Transmembrane helix</keyword>
<comment type="caution">
    <text evidence="2">The sequence shown here is derived from an EMBL/GenBank/DDBJ whole genome shotgun (WGS) entry which is preliminary data.</text>
</comment>
<gene>
    <name evidence="2" type="ORF">A3D77_02860</name>
</gene>
<proteinExistence type="predicted"/>
<keyword evidence="1" id="KW-0812">Transmembrane</keyword>
<feature type="transmembrane region" description="Helical" evidence="1">
    <location>
        <begin position="12"/>
        <end position="36"/>
    </location>
</feature>
<reference evidence="2 3" key="1">
    <citation type="journal article" date="2016" name="Nat. Commun.">
        <title>Thousands of microbial genomes shed light on interconnected biogeochemical processes in an aquifer system.</title>
        <authorList>
            <person name="Anantharaman K."/>
            <person name="Brown C.T."/>
            <person name="Hug L.A."/>
            <person name="Sharon I."/>
            <person name="Castelle C.J."/>
            <person name="Probst A.J."/>
            <person name="Thomas B.C."/>
            <person name="Singh A."/>
            <person name="Wilkins M.J."/>
            <person name="Karaoz U."/>
            <person name="Brodie E.L."/>
            <person name="Williams K.H."/>
            <person name="Hubbard S.S."/>
            <person name="Banfield J.F."/>
        </authorList>
    </citation>
    <scope>NUCLEOTIDE SEQUENCE [LARGE SCALE GENOMIC DNA]</scope>
</reference>
<dbReference type="Proteomes" id="UP000176923">
    <property type="component" value="Unassembled WGS sequence"/>
</dbReference>
<dbReference type="STRING" id="1798382.A3D77_02860"/>
<sequence length="245" mass="26889">MKKNSTMLPLFIKYEIALASFIIICFVTILTFAFLIPNVTKMDAIIRENDALATKIERLKNKERILSPIQPEDYKSRYTRTRSILPGVADYVSILNTLNALERKTGAIVSTTDFKIPADSAGASEISDAIQAASSSGTPIWVMIGLSGSYEQLKGFLSALNKLDGRLFNVYQANYSKNDSGNDELKLVTSTYSYKLNTDLGSVDSSLPPFDKGKKSILSAIDTAPVIDKNDDEVSTMSGKTDLFN</sequence>
<name>A0A1F5ZT62_9BACT</name>
<evidence type="ECO:0000313" key="3">
    <source>
        <dbReference type="Proteomes" id="UP000176923"/>
    </source>
</evidence>